<dbReference type="RefSeq" id="WP_200341201.1">
    <property type="nucleotide sequence ID" value="NZ_NRRL01000032.1"/>
</dbReference>
<dbReference type="Pfam" id="PF00561">
    <property type="entry name" value="Abhydrolase_1"/>
    <property type="match status" value="1"/>
</dbReference>
<dbReference type="PANTHER" id="PTHR43798">
    <property type="entry name" value="MONOACYLGLYCEROL LIPASE"/>
    <property type="match status" value="1"/>
</dbReference>
<keyword evidence="3" id="KW-1185">Reference proteome</keyword>
<dbReference type="InterPro" id="IPR050266">
    <property type="entry name" value="AB_hydrolase_sf"/>
</dbReference>
<evidence type="ECO:0000313" key="3">
    <source>
        <dbReference type="Proteomes" id="UP001296873"/>
    </source>
</evidence>
<dbReference type="SUPFAM" id="SSF53474">
    <property type="entry name" value="alpha/beta-Hydrolases"/>
    <property type="match status" value="1"/>
</dbReference>
<evidence type="ECO:0000259" key="1">
    <source>
        <dbReference type="Pfam" id="PF00561"/>
    </source>
</evidence>
<gene>
    <name evidence="2" type="primary">pcaD</name>
    <name evidence="2" type="ORF">CKO28_12660</name>
</gene>
<dbReference type="NCBIfam" id="TIGR02427">
    <property type="entry name" value="protocat_pcaD"/>
    <property type="match status" value="1"/>
</dbReference>
<evidence type="ECO:0000313" key="2">
    <source>
        <dbReference type="EMBL" id="MBK1668882.1"/>
    </source>
</evidence>
<dbReference type="Proteomes" id="UP001296873">
    <property type="component" value="Unassembled WGS sequence"/>
</dbReference>
<dbReference type="PRINTS" id="PR00111">
    <property type="entry name" value="ABHYDROLASE"/>
</dbReference>
<name>A0ABS1DFJ1_9PROT</name>
<organism evidence="2 3">
    <name type="scientific">Rhodovibrio sodomensis</name>
    <dbReference type="NCBI Taxonomy" id="1088"/>
    <lineage>
        <taxon>Bacteria</taxon>
        <taxon>Pseudomonadati</taxon>
        <taxon>Pseudomonadota</taxon>
        <taxon>Alphaproteobacteria</taxon>
        <taxon>Rhodospirillales</taxon>
        <taxon>Rhodovibrionaceae</taxon>
        <taxon>Rhodovibrio</taxon>
    </lineage>
</organism>
<proteinExistence type="predicted"/>
<dbReference type="InterPro" id="IPR026968">
    <property type="entry name" value="PcaD/CatD"/>
</dbReference>
<protein>
    <submittedName>
        <fullName evidence="2">3-oxoadipate enol-lactonase</fullName>
    </submittedName>
</protein>
<dbReference type="InterPro" id="IPR000073">
    <property type="entry name" value="AB_hydrolase_1"/>
</dbReference>
<dbReference type="EMBL" id="NRRL01000032">
    <property type="protein sequence ID" value="MBK1668882.1"/>
    <property type="molecule type" value="Genomic_DNA"/>
</dbReference>
<feature type="domain" description="AB hydrolase-1" evidence="1">
    <location>
        <begin position="22"/>
        <end position="248"/>
    </location>
</feature>
<reference evidence="2 3" key="1">
    <citation type="journal article" date="2020" name="Microorganisms">
        <title>Osmotic Adaptation and Compatible Solute Biosynthesis of Phototrophic Bacteria as Revealed from Genome Analyses.</title>
        <authorList>
            <person name="Imhoff J.F."/>
            <person name="Rahn T."/>
            <person name="Kunzel S."/>
            <person name="Keller A."/>
            <person name="Neulinger S.C."/>
        </authorList>
    </citation>
    <scope>NUCLEOTIDE SEQUENCE [LARGE SCALE GENOMIC DNA]</scope>
    <source>
        <strain evidence="2 3">DSM 9895</strain>
    </source>
</reference>
<accession>A0ABS1DFJ1</accession>
<sequence>MQVVEANGTYLNSRRDGTRGGPTVVFANALGTDLRLWDGTVAALPPGLDVLRYDTRGHGLSGAPEPPYAMADHARDLIGLLDAHGIDKAVVCGISIGGMIALQAALDAPERIVGVVAMDTGHKIGSADGWQQRIDSVLAEGLGKLADSIVLGWLSEGYRRDNPGAAQAWRHMIARTPDPRGYTGSCAALRDTDLTPRLSELRQPALVLCGSDDPSTPPDLNRALAGLLANARYREIADTKHLPCIEKPHEVAGLIAAFVQETTGG</sequence>
<dbReference type="InterPro" id="IPR029058">
    <property type="entry name" value="AB_hydrolase_fold"/>
</dbReference>
<dbReference type="PANTHER" id="PTHR43798:SF33">
    <property type="entry name" value="HYDROLASE, PUTATIVE (AFU_ORTHOLOGUE AFUA_2G14860)-RELATED"/>
    <property type="match status" value="1"/>
</dbReference>
<comment type="caution">
    <text evidence="2">The sequence shown here is derived from an EMBL/GenBank/DDBJ whole genome shotgun (WGS) entry which is preliminary data.</text>
</comment>
<dbReference type="Gene3D" id="3.40.50.1820">
    <property type="entry name" value="alpha/beta hydrolase"/>
    <property type="match status" value="1"/>
</dbReference>